<dbReference type="AlphaFoldDB" id="A0AAV4M9R9"/>
<organism evidence="1 2">
    <name type="scientific">Caerostris darwini</name>
    <dbReference type="NCBI Taxonomy" id="1538125"/>
    <lineage>
        <taxon>Eukaryota</taxon>
        <taxon>Metazoa</taxon>
        <taxon>Ecdysozoa</taxon>
        <taxon>Arthropoda</taxon>
        <taxon>Chelicerata</taxon>
        <taxon>Arachnida</taxon>
        <taxon>Araneae</taxon>
        <taxon>Araneomorphae</taxon>
        <taxon>Entelegynae</taxon>
        <taxon>Araneoidea</taxon>
        <taxon>Araneidae</taxon>
        <taxon>Caerostris</taxon>
    </lineage>
</organism>
<evidence type="ECO:0000313" key="2">
    <source>
        <dbReference type="Proteomes" id="UP001054837"/>
    </source>
</evidence>
<evidence type="ECO:0000313" key="1">
    <source>
        <dbReference type="EMBL" id="GIX69178.1"/>
    </source>
</evidence>
<dbReference type="Proteomes" id="UP001054837">
    <property type="component" value="Unassembled WGS sequence"/>
</dbReference>
<proteinExistence type="predicted"/>
<dbReference type="EMBL" id="BPLQ01000233">
    <property type="protein sequence ID" value="GIX69178.1"/>
    <property type="molecule type" value="Genomic_DNA"/>
</dbReference>
<gene>
    <name evidence="1" type="ORF">CDAR_486381</name>
</gene>
<name>A0AAV4M9R9_9ARAC</name>
<reference evidence="1 2" key="1">
    <citation type="submission" date="2021-06" db="EMBL/GenBank/DDBJ databases">
        <title>Caerostris darwini draft genome.</title>
        <authorList>
            <person name="Kono N."/>
            <person name="Arakawa K."/>
        </authorList>
    </citation>
    <scope>NUCLEOTIDE SEQUENCE [LARGE SCALE GENOMIC DNA]</scope>
</reference>
<comment type="caution">
    <text evidence="1">The sequence shown here is derived from an EMBL/GenBank/DDBJ whole genome shotgun (WGS) entry which is preliminary data.</text>
</comment>
<sequence>MNLTFFATTFSDFVENDATVGTSESALSPCFIFILLYPAGPAHRSLKPLSRRNRVRQAPLAMGCGRTCLHCSGTGVVVEGTEERTNPC</sequence>
<accession>A0AAV4M9R9</accession>
<protein>
    <submittedName>
        <fullName evidence="1">Uncharacterized protein</fullName>
    </submittedName>
</protein>
<keyword evidence="2" id="KW-1185">Reference proteome</keyword>